<feature type="compositionally biased region" description="Polar residues" evidence="1">
    <location>
        <begin position="165"/>
        <end position="188"/>
    </location>
</feature>
<evidence type="ECO:0000313" key="3">
    <source>
        <dbReference type="EMBL" id="CAH1233285.1"/>
    </source>
</evidence>
<feature type="region of interest" description="Disordered" evidence="1">
    <location>
        <begin position="128"/>
        <end position="211"/>
    </location>
</feature>
<protein>
    <submittedName>
        <fullName evidence="3">Hypp665 protein</fullName>
    </submittedName>
</protein>
<dbReference type="Proteomes" id="UP000838412">
    <property type="component" value="Chromosome 1"/>
</dbReference>
<keyword evidence="4" id="KW-1185">Reference proteome</keyword>
<dbReference type="Gene3D" id="2.40.50.40">
    <property type="match status" value="1"/>
</dbReference>
<dbReference type="InterPro" id="IPR016197">
    <property type="entry name" value="Chromo-like_dom_sf"/>
</dbReference>
<feature type="compositionally biased region" description="Low complexity" evidence="1">
    <location>
        <begin position="194"/>
        <end position="211"/>
    </location>
</feature>
<evidence type="ECO:0000256" key="1">
    <source>
        <dbReference type="SAM" id="MobiDB-lite"/>
    </source>
</evidence>
<dbReference type="PROSITE" id="PS50013">
    <property type="entry name" value="CHROMO_2"/>
    <property type="match status" value="1"/>
</dbReference>
<feature type="domain" description="Chromo" evidence="2">
    <location>
        <begin position="89"/>
        <end position="130"/>
    </location>
</feature>
<organism evidence="3 4">
    <name type="scientific">Branchiostoma lanceolatum</name>
    <name type="common">Common lancelet</name>
    <name type="synonym">Amphioxus lanceolatum</name>
    <dbReference type="NCBI Taxonomy" id="7740"/>
    <lineage>
        <taxon>Eukaryota</taxon>
        <taxon>Metazoa</taxon>
        <taxon>Chordata</taxon>
        <taxon>Cephalochordata</taxon>
        <taxon>Leptocardii</taxon>
        <taxon>Amphioxiformes</taxon>
        <taxon>Branchiostomatidae</taxon>
        <taxon>Branchiostoma</taxon>
    </lineage>
</organism>
<gene>
    <name evidence="3" type="primary">Hypp665</name>
    <name evidence="3" type="ORF">BLAG_LOCUS2095</name>
</gene>
<sequence length="211" mass="24229">MQEKGYSLKAFSKKDDIHLDQLKSPASSAYLRKRFTEEQIKKRQKILARREKYAKCAVRLNRKGPPMRPRDSEERTRTKNDKTWEAGIYSAERVIDQRLQNGSKEYLVKWSGSETWCCGWDKHCSKEEEEEQENSGMKERTRLKVPVQPSHRRPANRDPAYPDVNFSSNNVTCTDDSVSSDQQKTTTCRAAAVSRSTPRPQTSSSPAVDAL</sequence>
<dbReference type="EMBL" id="OV696686">
    <property type="protein sequence ID" value="CAH1233285.1"/>
    <property type="molecule type" value="Genomic_DNA"/>
</dbReference>
<evidence type="ECO:0000313" key="4">
    <source>
        <dbReference type="Proteomes" id="UP000838412"/>
    </source>
</evidence>
<dbReference type="InterPro" id="IPR000953">
    <property type="entry name" value="Chromo/chromo_shadow_dom"/>
</dbReference>
<dbReference type="OrthoDB" id="1918685at2759"/>
<evidence type="ECO:0000259" key="2">
    <source>
        <dbReference type="PROSITE" id="PS50013"/>
    </source>
</evidence>
<reference evidence="3" key="1">
    <citation type="submission" date="2022-01" db="EMBL/GenBank/DDBJ databases">
        <authorList>
            <person name="Braso-Vives M."/>
        </authorList>
    </citation>
    <scope>NUCLEOTIDE SEQUENCE</scope>
</reference>
<proteinExistence type="predicted"/>
<feature type="region of interest" description="Disordered" evidence="1">
    <location>
        <begin position="59"/>
        <end position="80"/>
    </location>
</feature>
<dbReference type="AlphaFoldDB" id="A0A8J9VB73"/>
<name>A0A8J9VB73_BRALA</name>
<dbReference type="SUPFAM" id="SSF54160">
    <property type="entry name" value="Chromo domain-like"/>
    <property type="match status" value="1"/>
</dbReference>
<accession>A0A8J9VB73</accession>
<feature type="compositionally biased region" description="Basic and acidic residues" evidence="1">
    <location>
        <begin position="68"/>
        <end position="80"/>
    </location>
</feature>